<reference evidence="1" key="1">
    <citation type="submission" date="2023-10" db="EMBL/GenBank/DDBJ databases">
        <title>Genome assemblies of two species of porcelain crab, Petrolisthes cinctipes and Petrolisthes manimaculis (Anomura: Porcellanidae).</title>
        <authorList>
            <person name="Angst P."/>
        </authorList>
    </citation>
    <scope>NUCLEOTIDE SEQUENCE</scope>
    <source>
        <strain evidence="1">PB745_01</strain>
        <tissue evidence="1">Gill</tissue>
    </source>
</reference>
<proteinExistence type="predicted"/>
<gene>
    <name evidence="1" type="ORF">Pcinc_030365</name>
</gene>
<keyword evidence="2" id="KW-1185">Reference proteome</keyword>
<sequence>MFYMDILKRFRNDELVPICAGNCPTSSAVRSSMMMCLSPLRFGQIDGRTQNLRRFGPCCPHNTTVAAAARSTSSLVAMVLGSVSGMCGPPHDNTSVTRMSVALLETAPKTLFQCCL</sequence>
<evidence type="ECO:0000313" key="1">
    <source>
        <dbReference type="EMBL" id="KAK3863898.1"/>
    </source>
</evidence>
<organism evidence="1 2">
    <name type="scientific">Petrolisthes cinctipes</name>
    <name type="common">Flat porcelain crab</name>
    <dbReference type="NCBI Taxonomy" id="88211"/>
    <lineage>
        <taxon>Eukaryota</taxon>
        <taxon>Metazoa</taxon>
        <taxon>Ecdysozoa</taxon>
        <taxon>Arthropoda</taxon>
        <taxon>Crustacea</taxon>
        <taxon>Multicrustacea</taxon>
        <taxon>Malacostraca</taxon>
        <taxon>Eumalacostraca</taxon>
        <taxon>Eucarida</taxon>
        <taxon>Decapoda</taxon>
        <taxon>Pleocyemata</taxon>
        <taxon>Anomura</taxon>
        <taxon>Galatheoidea</taxon>
        <taxon>Porcellanidae</taxon>
        <taxon>Petrolisthes</taxon>
    </lineage>
</organism>
<dbReference type="AlphaFoldDB" id="A0AAE1EZE8"/>
<dbReference type="EMBL" id="JAWQEG010003911">
    <property type="protein sequence ID" value="KAK3863898.1"/>
    <property type="molecule type" value="Genomic_DNA"/>
</dbReference>
<accession>A0AAE1EZE8</accession>
<dbReference type="Proteomes" id="UP001286313">
    <property type="component" value="Unassembled WGS sequence"/>
</dbReference>
<name>A0AAE1EZE8_PETCI</name>
<protein>
    <submittedName>
        <fullName evidence="1">Uncharacterized protein</fullName>
    </submittedName>
</protein>
<comment type="caution">
    <text evidence="1">The sequence shown here is derived from an EMBL/GenBank/DDBJ whole genome shotgun (WGS) entry which is preliminary data.</text>
</comment>
<evidence type="ECO:0000313" key="2">
    <source>
        <dbReference type="Proteomes" id="UP001286313"/>
    </source>
</evidence>